<dbReference type="PANTHER" id="PTHR33112:SF16">
    <property type="entry name" value="HETEROKARYON INCOMPATIBILITY DOMAIN-CONTAINING PROTEIN"/>
    <property type="match status" value="1"/>
</dbReference>
<feature type="non-terminal residue" evidence="2">
    <location>
        <position position="1"/>
    </location>
</feature>
<dbReference type="EMBL" id="ML977653">
    <property type="protein sequence ID" value="KAF1994695.1"/>
    <property type="molecule type" value="Genomic_DNA"/>
</dbReference>
<gene>
    <name evidence="2" type="ORF">P154DRAFT_418259</name>
</gene>
<protein>
    <submittedName>
        <fullName evidence="2">HET-domain-containing protein</fullName>
    </submittedName>
</protein>
<dbReference type="Proteomes" id="UP000799779">
    <property type="component" value="Unassembled WGS sequence"/>
</dbReference>
<feature type="domain" description="Heterokaryon incompatibility" evidence="1">
    <location>
        <begin position="1"/>
        <end position="149"/>
    </location>
</feature>
<dbReference type="OrthoDB" id="5125733at2759"/>
<feature type="non-terminal residue" evidence="2">
    <location>
        <position position="298"/>
    </location>
</feature>
<organism evidence="2 3">
    <name type="scientific">Amniculicola lignicola CBS 123094</name>
    <dbReference type="NCBI Taxonomy" id="1392246"/>
    <lineage>
        <taxon>Eukaryota</taxon>
        <taxon>Fungi</taxon>
        <taxon>Dikarya</taxon>
        <taxon>Ascomycota</taxon>
        <taxon>Pezizomycotina</taxon>
        <taxon>Dothideomycetes</taxon>
        <taxon>Pleosporomycetidae</taxon>
        <taxon>Pleosporales</taxon>
        <taxon>Amniculicolaceae</taxon>
        <taxon>Amniculicola</taxon>
    </lineage>
</organism>
<dbReference type="InterPro" id="IPR010730">
    <property type="entry name" value="HET"/>
</dbReference>
<name>A0A6A5W6D7_9PLEO</name>
<proteinExistence type="predicted"/>
<keyword evidence="3" id="KW-1185">Reference proteome</keyword>
<evidence type="ECO:0000259" key="1">
    <source>
        <dbReference type="Pfam" id="PF06985"/>
    </source>
</evidence>
<evidence type="ECO:0000313" key="2">
    <source>
        <dbReference type="EMBL" id="KAF1994695.1"/>
    </source>
</evidence>
<evidence type="ECO:0000313" key="3">
    <source>
        <dbReference type="Proteomes" id="UP000799779"/>
    </source>
</evidence>
<accession>A0A6A5W6D7</accession>
<dbReference type="Pfam" id="PF06985">
    <property type="entry name" value="HET"/>
    <property type="match status" value="1"/>
</dbReference>
<dbReference type="AlphaFoldDB" id="A0A6A5W6D7"/>
<sequence>YACLSYCWGGPQPVRLVLDTMDAHFRGIQVNTLPKTLQDAIEVVKTLDIKYIWIDCLCIIQDDPRDMAHELTQMPFIYEHSLVTISAASAGSCDQGFLQERQNPYKLEVQLPYACADGRMGSLTISQPTSAVFYGFEDPIDSRAWAFQEGILTYRLLEFGAGELRWRCPSSNDQISLRPKHQNSYRQYGGTNLVKTLVTLSEDRALECMEDIIEAWQHAVTEYSKRELSFPGDKLIACAAVAQRIGELHNYTYRAGLWEENLKHEILWRMDILPLILKPRPVEYRAPSWSWASVEGKI</sequence>
<dbReference type="PANTHER" id="PTHR33112">
    <property type="entry name" value="DOMAIN PROTEIN, PUTATIVE-RELATED"/>
    <property type="match status" value="1"/>
</dbReference>
<reference evidence="2" key="1">
    <citation type="journal article" date="2020" name="Stud. Mycol.">
        <title>101 Dothideomycetes genomes: a test case for predicting lifestyles and emergence of pathogens.</title>
        <authorList>
            <person name="Haridas S."/>
            <person name="Albert R."/>
            <person name="Binder M."/>
            <person name="Bloem J."/>
            <person name="Labutti K."/>
            <person name="Salamov A."/>
            <person name="Andreopoulos B."/>
            <person name="Baker S."/>
            <person name="Barry K."/>
            <person name="Bills G."/>
            <person name="Bluhm B."/>
            <person name="Cannon C."/>
            <person name="Castanera R."/>
            <person name="Culley D."/>
            <person name="Daum C."/>
            <person name="Ezra D."/>
            <person name="Gonzalez J."/>
            <person name="Henrissat B."/>
            <person name="Kuo A."/>
            <person name="Liang C."/>
            <person name="Lipzen A."/>
            <person name="Lutzoni F."/>
            <person name="Magnuson J."/>
            <person name="Mondo S."/>
            <person name="Nolan M."/>
            <person name="Ohm R."/>
            <person name="Pangilinan J."/>
            <person name="Park H.-J."/>
            <person name="Ramirez L."/>
            <person name="Alfaro M."/>
            <person name="Sun H."/>
            <person name="Tritt A."/>
            <person name="Yoshinaga Y."/>
            <person name="Zwiers L.-H."/>
            <person name="Turgeon B."/>
            <person name="Goodwin S."/>
            <person name="Spatafora J."/>
            <person name="Crous P."/>
            <person name="Grigoriev I."/>
        </authorList>
    </citation>
    <scope>NUCLEOTIDE SEQUENCE</scope>
    <source>
        <strain evidence="2">CBS 123094</strain>
    </source>
</reference>